<gene>
    <name evidence="1" type="ORF">ACFQZS_00055</name>
</gene>
<keyword evidence="2" id="KW-1185">Reference proteome</keyword>
<proteinExistence type="predicted"/>
<protein>
    <submittedName>
        <fullName evidence="1">Uncharacterized protein</fullName>
    </submittedName>
</protein>
<dbReference type="EMBL" id="JBHTHU010000001">
    <property type="protein sequence ID" value="MFD0748512.1"/>
    <property type="molecule type" value="Genomic_DNA"/>
</dbReference>
<evidence type="ECO:0000313" key="2">
    <source>
        <dbReference type="Proteomes" id="UP001596958"/>
    </source>
</evidence>
<name>A0ABW2YTC1_9SPHI</name>
<dbReference type="RefSeq" id="WP_377095817.1">
    <property type="nucleotide sequence ID" value="NZ_JBHTHU010000001.1"/>
</dbReference>
<sequence>MKLSQLKDLFSNNIVIGVLRKSIEKEVIDYVTLLKKKGSSVPIYITEDATLKVSGSDIALLCKAYLDGGIEENHVYYIMDVLTLAEHVDFDNEELFDLVAGLTDPEINGDLTPEIAMQVINQIHLLNDE</sequence>
<reference evidence="2" key="1">
    <citation type="journal article" date="2019" name="Int. J. Syst. Evol. Microbiol.">
        <title>The Global Catalogue of Microorganisms (GCM) 10K type strain sequencing project: providing services to taxonomists for standard genome sequencing and annotation.</title>
        <authorList>
            <consortium name="The Broad Institute Genomics Platform"/>
            <consortium name="The Broad Institute Genome Sequencing Center for Infectious Disease"/>
            <person name="Wu L."/>
            <person name="Ma J."/>
        </authorList>
    </citation>
    <scope>NUCLEOTIDE SEQUENCE [LARGE SCALE GENOMIC DNA]</scope>
    <source>
        <strain evidence="2">CCUG 63418</strain>
    </source>
</reference>
<evidence type="ECO:0000313" key="1">
    <source>
        <dbReference type="EMBL" id="MFD0748512.1"/>
    </source>
</evidence>
<dbReference type="Proteomes" id="UP001596958">
    <property type="component" value="Unassembled WGS sequence"/>
</dbReference>
<organism evidence="1 2">
    <name type="scientific">Mucilaginibacter calamicampi</name>
    <dbReference type="NCBI Taxonomy" id="1302352"/>
    <lineage>
        <taxon>Bacteria</taxon>
        <taxon>Pseudomonadati</taxon>
        <taxon>Bacteroidota</taxon>
        <taxon>Sphingobacteriia</taxon>
        <taxon>Sphingobacteriales</taxon>
        <taxon>Sphingobacteriaceae</taxon>
        <taxon>Mucilaginibacter</taxon>
    </lineage>
</organism>
<comment type="caution">
    <text evidence="1">The sequence shown here is derived from an EMBL/GenBank/DDBJ whole genome shotgun (WGS) entry which is preliminary data.</text>
</comment>
<accession>A0ABW2YTC1</accession>